<dbReference type="InterPro" id="IPR051454">
    <property type="entry name" value="RNA/ubiquinone_mod_enzymes"/>
</dbReference>
<dbReference type="PANTHER" id="PTHR30217">
    <property type="entry name" value="PEPTIDASE U32 FAMILY"/>
    <property type="match status" value="1"/>
</dbReference>
<evidence type="ECO:0000313" key="1">
    <source>
        <dbReference type="EMBL" id="MBH9580977.1"/>
    </source>
</evidence>
<dbReference type="OrthoDB" id="9807498at2"/>
<name>A0A2K3ZAI7_9STAP</name>
<keyword evidence="6" id="KW-1185">Reference proteome</keyword>
<dbReference type="KEGG" id="sfq:C7J90_09630"/>
<sequence length="309" mass="36130">MTELVVTPKSIAHIETLIEKGADAFIIGEEKFGLRLAGEFNKEDMRKAVALIHEADKKAYAAVNGIFHNYHIPAVEDYIRFLHEIQVDRIIFGDPAVVMIVQEQANPIPLHWNAETLVTNHFQCNYWGRRGAKRAVLARELSLEEIISIKENSDVEIEVQVHGMTCMFQSKRMLLGNYYTFQERQMKIERQNLNEDTQLLLYDEERENKYPVYEDYNGTHIMSPNDICLIEELEPLFEAGIDSFKIDGLLHSEEYINVVTQQYREAIDLYEEDPDTYEDEKFMLIDPIEEIQPEHRPFDEGFLFKQTVY</sequence>
<evidence type="ECO:0000313" key="6">
    <source>
        <dbReference type="Proteomes" id="UP000597038"/>
    </source>
</evidence>
<evidence type="ECO:0000313" key="2">
    <source>
        <dbReference type="EMBL" id="REH93129.1"/>
    </source>
</evidence>
<gene>
    <name evidence="3" type="ORF">DOS76_09805</name>
    <name evidence="2" type="ORF">DOS83_09230</name>
    <name evidence="1" type="ORF">I9026_06275</name>
</gene>
<dbReference type="EMBL" id="JAEDAQ010000008">
    <property type="protein sequence ID" value="MBH9580977.1"/>
    <property type="molecule type" value="Genomic_DNA"/>
</dbReference>
<dbReference type="EMBL" id="QKYD01000138">
    <property type="protein sequence ID" value="REI20040.1"/>
    <property type="molecule type" value="Genomic_DNA"/>
</dbReference>
<dbReference type="PANTHER" id="PTHR30217:SF7">
    <property type="entry name" value="TRNA HYDROXYLATION PROTEIN P2"/>
    <property type="match status" value="1"/>
</dbReference>
<reference evidence="4 5" key="1">
    <citation type="journal article" date="2018" name="Vet. Microbiol.">
        <title>Characterisation of Staphylococcus felis isolated from cats using whole genome sequencing.</title>
        <authorList>
            <person name="Worthing K."/>
            <person name="Pang S."/>
            <person name="Trott D.J."/>
            <person name="Abraham S."/>
            <person name="Coombs G.W."/>
            <person name="Jordan D."/>
            <person name="McIntyre L."/>
            <person name="Davies M.R."/>
            <person name="Norris J."/>
        </authorList>
    </citation>
    <scope>NUCLEOTIDE SEQUENCE [LARGE SCALE GENOMIC DNA]</scope>
    <source>
        <strain evidence="3 4">F25</strain>
        <strain evidence="2 5">F9</strain>
    </source>
</reference>
<organism evidence="2 5">
    <name type="scientific">Staphylococcus felis</name>
    <dbReference type="NCBI Taxonomy" id="46127"/>
    <lineage>
        <taxon>Bacteria</taxon>
        <taxon>Bacillati</taxon>
        <taxon>Bacillota</taxon>
        <taxon>Bacilli</taxon>
        <taxon>Bacillales</taxon>
        <taxon>Staphylococcaceae</taxon>
        <taxon>Staphylococcus</taxon>
    </lineage>
</organism>
<evidence type="ECO:0000313" key="4">
    <source>
        <dbReference type="Proteomes" id="UP000256337"/>
    </source>
</evidence>
<accession>A0A2K3ZAI7</accession>
<evidence type="ECO:0000313" key="5">
    <source>
        <dbReference type="Proteomes" id="UP000256562"/>
    </source>
</evidence>
<comment type="caution">
    <text evidence="2">The sequence shown here is derived from an EMBL/GenBank/DDBJ whole genome shotgun (WGS) entry which is preliminary data.</text>
</comment>
<dbReference type="Proteomes" id="UP000597038">
    <property type="component" value="Unassembled WGS sequence"/>
</dbReference>
<evidence type="ECO:0000313" key="3">
    <source>
        <dbReference type="EMBL" id="REI20040.1"/>
    </source>
</evidence>
<dbReference type="GeneID" id="48058487"/>
<proteinExistence type="predicted"/>
<dbReference type="Proteomes" id="UP000256337">
    <property type="component" value="Unassembled WGS sequence"/>
</dbReference>
<dbReference type="Pfam" id="PF01136">
    <property type="entry name" value="Peptidase_U32"/>
    <property type="match status" value="1"/>
</dbReference>
<protein>
    <submittedName>
        <fullName evidence="2">U32 family peptidase</fullName>
    </submittedName>
</protein>
<dbReference type="EMBL" id="QKXQ01000420">
    <property type="protein sequence ID" value="REH93129.1"/>
    <property type="molecule type" value="Genomic_DNA"/>
</dbReference>
<dbReference type="RefSeq" id="WP_103209977.1">
    <property type="nucleotide sequence ID" value="NZ_CAJUZR010000019.1"/>
</dbReference>
<dbReference type="InterPro" id="IPR001539">
    <property type="entry name" value="Peptidase_U32"/>
</dbReference>
<dbReference type="AlphaFoldDB" id="A0A2K3ZAI7"/>
<dbReference type="Proteomes" id="UP000256562">
    <property type="component" value="Unassembled WGS sequence"/>
</dbReference>
<reference evidence="1 6" key="2">
    <citation type="submission" date="2020-12" db="EMBL/GenBank/DDBJ databases">
        <title>Genomic analysis of Staphylococcus felis from a cat with skin infection.</title>
        <authorList>
            <person name="Aslantas O."/>
            <person name="Keskin O."/>
            <person name="Buyukaltay K."/>
            <person name="Gullu Yucetepe A."/>
        </authorList>
    </citation>
    <scope>NUCLEOTIDE SEQUENCE [LARGE SCALE GENOMIC DNA]</scope>
    <source>
        <strain evidence="1 6">HARRANVET</strain>
    </source>
</reference>